<dbReference type="Proteomes" id="UP000050297">
    <property type="component" value="Unassembled WGS sequence"/>
</dbReference>
<dbReference type="PATRIC" id="fig|199198.4.peg.3993"/>
<organism evidence="1 2">
    <name type="scientific">Pseudomonas syringae pv. aceris</name>
    <dbReference type="NCBI Taxonomy" id="199198"/>
    <lineage>
        <taxon>Bacteria</taxon>
        <taxon>Pseudomonadati</taxon>
        <taxon>Pseudomonadota</taxon>
        <taxon>Gammaproteobacteria</taxon>
        <taxon>Pseudomonadales</taxon>
        <taxon>Pseudomonadaceae</taxon>
        <taxon>Pseudomonas</taxon>
        <taxon>Pseudomonas syringae</taxon>
    </lineage>
</organism>
<evidence type="ECO:0008006" key="3">
    <source>
        <dbReference type="Google" id="ProtNLM"/>
    </source>
</evidence>
<reference evidence="1 2" key="1">
    <citation type="submission" date="2015-09" db="EMBL/GenBank/DDBJ databases">
        <title>Genome announcement of multiple Pseudomonas syringae strains.</title>
        <authorList>
            <person name="Thakur S."/>
            <person name="Wang P.W."/>
            <person name="Gong Y."/>
            <person name="Weir B.S."/>
            <person name="Guttman D.S."/>
        </authorList>
    </citation>
    <scope>NUCLEOTIDE SEQUENCE [LARGE SCALE GENOMIC DNA]</scope>
    <source>
        <strain evidence="1 2">ICMP2802</strain>
    </source>
</reference>
<name>A0A0L8IVQ9_PSESX</name>
<gene>
    <name evidence="1" type="ORF">ALO91_01069</name>
</gene>
<dbReference type="RefSeq" id="WP_011269061.1">
    <property type="nucleotide sequence ID" value="NZ_LGAR01000044.1"/>
</dbReference>
<comment type="caution">
    <text evidence="1">The sequence shown here is derived from an EMBL/GenBank/DDBJ whole genome shotgun (WGS) entry which is preliminary data.</text>
</comment>
<proteinExistence type="predicted"/>
<evidence type="ECO:0000313" key="1">
    <source>
        <dbReference type="EMBL" id="KPW18083.1"/>
    </source>
</evidence>
<dbReference type="AlphaFoldDB" id="A0A0L8IVQ9"/>
<dbReference type="PROSITE" id="PS51257">
    <property type="entry name" value="PROKAR_LIPOPROTEIN"/>
    <property type="match status" value="1"/>
</dbReference>
<accession>A0A0L8IVQ9</accession>
<sequence>MKGNLLLVAVLALLMQGCGVTMTRYEPSFDNVQKLKQTPPLLPIRQAQVSAAAGQDSLQVRGNPVTSPSGSITQHIQDALTGELDRAGLIDPQSPRQLNVLVTHNELTAGMGTGTGTIAARFTLLDGEKVEYDATKQVSSQWNSSFLGAVAIPNAANAYNPLVRDLLKALYSDPLFTQALNHK</sequence>
<protein>
    <recommendedName>
        <fullName evidence="3">Lipoprotein</fullName>
    </recommendedName>
</protein>
<evidence type="ECO:0000313" key="2">
    <source>
        <dbReference type="Proteomes" id="UP000050297"/>
    </source>
</evidence>
<dbReference type="EMBL" id="LJPM01000333">
    <property type="protein sequence ID" value="KPW18083.1"/>
    <property type="molecule type" value="Genomic_DNA"/>
</dbReference>